<keyword evidence="1" id="KW-0732">Signal</keyword>
<feature type="chain" id="PRO_5046217991" description="Transmembrane protein" evidence="1">
    <location>
        <begin position="20"/>
        <end position="329"/>
    </location>
</feature>
<name>A0ABP8GZI0_9BURK</name>
<comment type="caution">
    <text evidence="2">The sequence shown here is derived from an EMBL/GenBank/DDBJ whole genome shotgun (WGS) entry which is preliminary data.</text>
</comment>
<evidence type="ECO:0000256" key="1">
    <source>
        <dbReference type="SAM" id="SignalP"/>
    </source>
</evidence>
<dbReference type="InterPro" id="IPR029052">
    <property type="entry name" value="Metallo-depent_PP-like"/>
</dbReference>
<evidence type="ECO:0000313" key="2">
    <source>
        <dbReference type="EMBL" id="GAA4332018.1"/>
    </source>
</evidence>
<keyword evidence="3" id="KW-1185">Reference proteome</keyword>
<dbReference type="RefSeq" id="WP_345249159.1">
    <property type="nucleotide sequence ID" value="NZ_BAABFO010000008.1"/>
</dbReference>
<gene>
    <name evidence="2" type="ORF">GCM10023144_21480</name>
</gene>
<proteinExistence type="predicted"/>
<organism evidence="2 3">
    <name type="scientific">Pigmentiphaga soli</name>
    <dbReference type="NCBI Taxonomy" id="1007095"/>
    <lineage>
        <taxon>Bacteria</taxon>
        <taxon>Pseudomonadati</taxon>
        <taxon>Pseudomonadota</taxon>
        <taxon>Betaproteobacteria</taxon>
        <taxon>Burkholderiales</taxon>
        <taxon>Alcaligenaceae</taxon>
        <taxon>Pigmentiphaga</taxon>
    </lineage>
</organism>
<accession>A0ABP8GZI0</accession>
<dbReference type="EMBL" id="BAABFO010000008">
    <property type="protein sequence ID" value="GAA4332018.1"/>
    <property type="molecule type" value="Genomic_DNA"/>
</dbReference>
<dbReference type="SUPFAM" id="SSF56300">
    <property type="entry name" value="Metallo-dependent phosphatases"/>
    <property type="match status" value="1"/>
</dbReference>
<feature type="signal peptide" evidence="1">
    <location>
        <begin position="1"/>
        <end position="19"/>
    </location>
</feature>
<evidence type="ECO:0008006" key="4">
    <source>
        <dbReference type="Google" id="ProtNLM"/>
    </source>
</evidence>
<reference evidence="3" key="1">
    <citation type="journal article" date="2019" name="Int. J. Syst. Evol. Microbiol.">
        <title>The Global Catalogue of Microorganisms (GCM) 10K type strain sequencing project: providing services to taxonomists for standard genome sequencing and annotation.</title>
        <authorList>
            <consortium name="The Broad Institute Genomics Platform"/>
            <consortium name="The Broad Institute Genome Sequencing Center for Infectious Disease"/>
            <person name="Wu L."/>
            <person name="Ma J."/>
        </authorList>
    </citation>
    <scope>NUCLEOTIDE SEQUENCE [LARGE SCALE GENOMIC DNA]</scope>
    <source>
        <strain evidence="3">JCM 17666</strain>
    </source>
</reference>
<sequence>MAAFCAVALFVWTAMPAAASESSYAAAQGFRFALLGQTPARPVDEPVLIQTLAQIGSEADLAVHVGAIKGRGERCDDAVYQRRRELLQASPVPLVLTPGDEDWADCDQESGGRFAPVERLNRIRELFFDADQSLGQLQLDLQRQSDTARFRGYPENARWEYGGVVFATFNMPGNFNNFRPGAGRNGEYEDRILANASWLRQAFAAASREKAQALVLAFHANPHFEGNRDDRRAADGRDPYGDFKLLLARLASRFPGQVLVVHASDNTLTDPPPADHPLRLNGRVLANVRRVQTYGSPLSQYWIRIDVAPGRKGALTVTRRTAVLLPPRP</sequence>
<dbReference type="Proteomes" id="UP001501671">
    <property type="component" value="Unassembled WGS sequence"/>
</dbReference>
<protein>
    <recommendedName>
        <fullName evidence="4">Transmembrane protein</fullName>
    </recommendedName>
</protein>
<evidence type="ECO:0000313" key="3">
    <source>
        <dbReference type="Proteomes" id="UP001501671"/>
    </source>
</evidence>